<dbReference type="Proteomes" id="UP001360953">
    <property type="component" value="Unassembled WGS sequence"/>
</dbReference>
<evidence type="ECO:0000256" key="1">
    <source>
        <dbReference type="SAM" id="Phobius"/>
    </source>
</evidence>
<accession>A0ABR1LYB6</accession>
<feature type="transmembrane region" description="Helical" evidence="1">
    <location>
        <begin position="68"/>
        <end position="85"/>
    </location>
</feature>
<keyword evidence="1" id="KW-1133">Transmembrane helix</keyword>
<gene>
    <name evidence="2" type="ORF">J3D65DRAFT_623020</name>
</gene>
<dbReference type="GeneID" id="92033028"/>
<sequence>MTSRGAHGRFASLFFFFFFSLSLFFFFSLLFLAYLLNGPCISMGEDIIIRVGDGSLEYTAKDRRGDDGGFFLFLFISWVGLSIQGV</sequence>
<keyword evidence="3" id="KW-1185">Reference proteome</keyword>
<protein>
    <submittedName>
        <fullName evidence="2">Uncharacterized protein</fullName>
    </submittedName>
</protein>
<comment type="caution">
    <text evidence="2">The sequence shown here is derived from an EMBL/GenBank/DDBJ whole genome shotgun (WGS) entry which is preliminary data.</text>
</comment>
<evidence type="ECO:0000313" key="2">
    <source>
        <dbReference type="EMBL" id="KAK7538757.1"/>
    </source>
</evidence>
<dbReference type="EMBL" id="JBBPEH010000005">
    <property type="protein sequence ID" value="KAK7538757.1"/>
    <property type="molecule type" value="Genomic_DNA"/>
</dbReference>
<feature type="non-terminal residue" evidence="2">
    <location>
        <position position="86"/>
    </location>
</feature>
<organism evidence="2 3">
    <name type="scientific">Phyllosticta citribraziliensis</name>
    <dbReference type="NCBI Taxonomy" id="989973"/>
    <lineage>
        <taxon>Eukaryota</taxon>
        <taxon>Fungi</taxon>
        <taxon>Dikarya</taxon>
        <taxon>Ascomycota</taxon>
        <taxon>Pezizomycotina</taxon>
        <taxon>Dothideomycetes</taxon>
        <taxon>Dothideomycetes incertae sedis</taxon>
        <taxon>Botryosphaeriales</taxon>
        <taxon>Phyllostictaceae</taxon>
        <taxon>Phyllosticta</taxon>
    </lineage>
</organism>
<reference evidence="2 3" key="1">
    <citation type="submission" date="2024-04" db="EMBL/GenBank/DDBJ databases">
        <title>Phyllosticta paracitricarpa is synonymous to the EU quarantine fungus P. citricarpa based on phylogenomic analyses.</title>
        <authorList>
            <consortium name="Lawrence Berkeley National Laboratory"/>
            <person name="Van ingen-buijs V.A."/>
            <person name="Van westerhoven A.C."/>
            <person name="Haridas S."/>
            <person name="Skiadas P."/>
            <person name="Martin F."/>
            <person name="Groenewald J.Z."/>
            <person name="Crous P.W."/>
            <person name="Seidl M.F."/>
        </authorList>
    </citation>
    <scope>NUCLEOTIDE SEQUENCE [LARGE SCALE GENOMIC DNA]</scope>
    <source>
        <strain evidence="2 3">CPC 17464</strain>
    </source>
</reference>
<keyword evidence="1" id="KW-0472">Membrane</keyword>
<feature type="transmembrane region" description="Helical" evidence="1">
    <location>
        <begin position="12"/>
        <end position="36"/>
    </location>
</feature>
<evidence type="ECO:0000313" key="3">
    <source>
        <dbReference type="Proteomes" id="UP001360953"/>
    </source>
</evidence>
<keyword evidence="1" id="KW-0812">Transmembrane</keyword>
<proteinExistence type="predicted"/>
<name>A0ABR1LYB6_9PEZI</name>
<dbReference type="RefSeq" id="XP_066656444.1">
    <property type="nucleotide sequence ID" value="XM_066800122.1"/>
</dbReference>